<feature type="compositionally biased region" description="Polar residues" evidence="1">
    <location>
        <begin position="42"/>
        <end position="53"/>
    </location>
</feature>
<feature type="region of interest" description="Disordered" evidence="1">
    <location>
        <begin position="102"/>
        <end position="128"/>
    </location>
</feature>
<name>U4LN99_PYROM</name>
<dbReference type="Proteomes" id="UP000018144">
    <property type="component" value="Unassembled WGS sequence"/>
</dbReference>
<keyword evidence="3" id="KW-1185">Reference proteome</keyword>
<evidence type="ECO:0000313" key="2">
    <source>
        <dbReference type="EMBL" id="CCX33418.1"/>
    </source>
</evidence>
<sequence length="128" mass="13647">MLRSTIKKQTFNQQIRTFTMSRYLYREDNPIHGAADNIGKMHNSNPKNPNILSSGGAIGKQFNPDGALGSIPQSLGGPFDKDGIIGSQFNAAKGGIAGTVERAVDGPSQAKKNTKMPEYPKGGKKGSK</sequence>
<dbReference type="AlphaFoldDB" id="U4LN99"/>
<reference evidence="2 3" key="1">
    <citation type="journal article" date="2013" name="PLoS Genet.">
        <title>The genome and development-dependent transcriptomes of Pyronema confluens: a window into fungal evolution.</title>
        <authorList>
            <person name="Traeger S."/>
            <person name="Altegoer F."/>
            <person name="Freitag M."/>
            <person name="Gabaldon T."/>
            <person name="Kempken F."/>
            <person name="Kumar A."/>
            <person name="Marcet-Houben M."/>
            <person name="Poggeler S."/>
            <person name="Stajich J.E."/>
            <person name="Nowrousian M."/>
        </authorList>
    </citation>
    <scope>NUCLEOTIDE SEQUENCE [LARGE SCALE GENOMIC DNA]</scope>
    <source>
        <strain evidence="3">CBS 100304</strain>
        <tissue evidence="2">Vegetative mycelium</tissue>
    </source>
</reference>
<proteinExistence type="predicted"/>
<evidence type="ECO:0000256" key="1">
    <source>
        <dbReference type="SAM" id="MobiDB-lite"/>
    </source>
</evidence>
<dbReference type="OMA" id="QIRTFTM"/>
<dbReference type="eggNOG" id="ENOG502SAHA">
    <property type="taxonomic scope" value="Eukaryota"/>
</dbReference>
<accession>U4LN99</accession>
<organism evidence="2 3">
    <name type="scientific">Pyronema omphalodes (strain CBS 100304)</name>
    <name type="common">Pyronema confluens</name>
    <dbReference type="NCBI Taxonomy" id="1076935"/>
    <lineage>
        <taxon>Eukaryota</taxon>
        <taxon>Fungi</taxon>
        <taxon>Dikarya</taxon>
        <taxon>Ascomycota</taxon>
        <taxon>Pezizomycotina</taxon>
        <taxon>Pezizomycetes</taxon>
        <taxon>Pezizales</taxon>
        <taxon>Pyronemataceae</taxon>
        <taxon>Pyronema</taxon>
    </lineage>
</organism>
<gene>
    <name evidence="2" type="ORF">PCON_01099</name>
</gene>
<protein>
    <submittedName>
        <fullName evidence="2">Uncharacterized protein</fullName>
    </submittedName>
</protein>
<feature type="region of interest" description="Disordered" evidence="1">
    <location>
        <begin position="35"/>
        <end position="58"/>
    </location>
</feature>
<dbReference type="EMBL" id="HF936056">
    <property type="protein sequence ID" value="CCX33418.1"/>
    <property type="molecule type" value="Genomic_DNA"/>
</dbReference>
<dbReference type="OrthoDB" id="5278621at2759"/>
<evidence type="ECO:0000313" key="3">
    <source>
        <dbReference type="Proteomes" id="UP000018144"/>
    </source>
</evidence>